<dbReference type="PANTHER" id="PTHR42738">
    <property type="entry name" value="HYDROXYMETHYLGLUTARYL-COA LYASE"/>
    <property type="match status" value="1"/>
</dbReference>
<dbReference type="AlphaFoldDB" id="A0A0E0BNL7"/>
<dbReference type="GO" id="GO:0004419">
    <property type="term" value="F:hydroxymethylglutaryl-CoA lyase activity"/>
    <property type="evidence" value="ECO:0007669"/>
    <property type="project" value="UniProtKB-EC"/>
</dbReference>
<dbReference type="EnsemblPlants" id="OGLUM12G02640.1">
    <property type="protein sequence ID" value="OGLUM12G02640.1"/>
    <property type="gene ID" value="OGLUM12G02640"/>
</dbReference>
<dbReference type="Gene3D" id="3.20.20.70">
    <property type="entry name" value="Aldolase class I"/>
    <property type="match status" value="2"/>
</dbReference>
<keyword evidence="9" id="KW-1185">Reference proteome</keyword>
<evidence type="ECO:0000256" key="5">
    <source>
        <dbReference type="ARBA" id="ARBA00023239"/>
    </source>
</evidence>
<dbReference type="PANTHER" id="PTHR42738:SF13">
    <property type="entry name" value="HYDROXYMETHYLGLUTARYL-COA LYASE"/>
    <property type="match status" value="1"/>
</dbReference>
<keyword evidence="5" id="KW-0456">Lyase</keyword>
<reference evidence="8" key="2">
    <citation type="submission" date="2018-05" db="EMBL/GenBank/DDBJ databases">
        <title>OgluRS3 (Oryza glumaepatula Reference Sequence Version 3).</title>
        <authorList>
            <person name="Zhang J."/>
            <person name="Kudrna D."/>
            <person name="Lee S."/>
            <person name="Talag J."/>
            <person name="Welchert J."/>
            <person name="Wing R.A."/>
        </authorList>
    </citation>
    <scope>NUCLEOTIDE SEQUENCE [LARGE SCALE GENOMIC DNA]</scope>
</reference>
<feature type="domain" description="Pyruvate carboxyltransferase" evidence="7">
    <location>
        <begin position="190"/>
        <end position="317"/>
    </location>
</feature>
<evidence type="ECO:0000259" key="7">
    <source>
        <dbReference type="PROSITE" id="PS50991"/>
    </source>
</evidence>
<keyword evidence="4" id="KW-0479">Metal-binding</keyword>
<dbReference type="SUPFAM" id="SSF51569">
    <property type="entry name" value="Aldolase"/>
    <property type="match status" value="1"/>
</dbReference>
<reference evidence="8" key="1">
    <citation type="submission" date="2015-04" db="UniProtKB">
        <authorList>
            <consortium name="EnsemblPlants"/>
        </authorList>
    </citation>
    <scope>IDENTIFICATION</scope>
</reference>
<name>A0A0E0BNL7_9ORYZ</name>
<comment type="pathway">
    <text evidence="1">Metabolic intermediate metabolism; (S)-3-hydroxy-3-methylglutaryl-CoA degradation; acetoacetate from (S)-3-hydroxy-3-methylglutaryl-CoA: step 1/1.</text>
</comment>
<evidence type="ECO:0000313" key="8">
    <source>
        <dbReference type="EnsemblPlants" id="OGLUM12G02640.1"/>
    </source>
</evidence>
<organism evidence="8">
    <name type="scientific">Oryza glumipatula</name>
    <dbReference type="NCBI Taxonomy" id="40148"/>
    <lineage>
        <taxon>Eukaryota</taxon>
        <taxon>Viridiplantae</taxon>
        <taxon>Streptophyta</taxon>
        <taxon>Embryophyta</taxon>
        <taxon>Tracheophyta</taxon>
        <taxon>Spermatophyta</taxon>
        <taxon>Magnoliopsida</taxon>
        <taxon>Liliopsida</taxon>
        <taxon>Poales</taxon>
        <taxon>Poaceae</taxon>
        <taxon>BOP clade</taxon>
        <taxon>Oryzoideae</taxon>
        <taxon>Oryzeae</taxon>
        <taxon>Oryzinae</taxon>
        <taxon>Oryza</taxon>
    </lineage>
</organism>
<dbReference type="Proteomes" id="UP000026961">
    <property type="component" value="Chromosome 12"/>
</dbReference>
<dbReference type="EC" id="4.1.3.4" evidence="3"/>
<evidence type="ECO:0000256" key="3">
    <source>
        <dbReference type="ARBA" id="ARBA00012910"/>
    </source>
</evidence>
<evidence type="ECO:0000313" key="9">
    <source>
        <dbReference type="Proteomes" id="UP000026961"/>
    </source>
</evidence>
<proteinExistence type="inferred from homology"/>
<dbReference type="Gramene" id="OGLUM12G02640.1">
    <property type="protein sequence ID" value="OGLUM12G02640.1"/>
    <property type="gene ID" value="OGLUM12G02640"/>
</dbReference>
<dbReference type="Pfam" id="PF00682">
    <property type="entry name" value="HMGL-like"/>
    <property type="match status" value="1"/>
</dbReference>
<dbReference type="PROSITE" id="PS50991">
    <property type="entry name" value="PYR_CT"/>
    <property type="match status" value="1"/>
</dbReference>
<evidence type="ECO:0000256" key="4">
    <source>
        <dbReference type="ARBA" id="ARBA00022723"/>
    </source>
</evidence>
<dbReference type="InterPro" id="IPR043594">
    <property type="entry name" value="HMGL"/>
</dbReference>
<dbReference type="CDD" id="cd07938">
    <property type="entry name" value="DRE_TIM_HMGL"/>
    <property type="match status" value="1"/>
</dbReference>
<dbReference type="STRING" id="40148.A0A0E0BNL7"/>
<dbReference type="InterPro" id="IPR013785">
    <property type="entry name" value="Aldolase_TIM"/>
</dbReference>
<dbReference type="InterPro" id="IPR000891">
    <property type="entry name" value="PYR_CT"/>
</dbReference>
<dbReference type="GO" id="GO:0046951">
    <property type="term" value="P:ketone body biosynthetic process"/>
    <property type="evidence" value="ECO:0007669"/>
    <property type="project" value="TreeGrafter"/>
</dbReference>
<evidence type="ECO:0000256" key="6">
    <source>
        <dbReference type="ARBA" id="ARBA00049877"/>
    </source>
</evidence>
<comment type="similarity">
    <text evidence="2">Belongs to the HMG-CoA lyase family.</text>
</comment>
<evidence type="ECO:0000256" key="1">
    <source>
        <dbReference type="ARBA" id="ARBA00005143"/>
    </source>
</evidence>
<comment type="catalytic activity">
    <reaction evidence="6">
        <text>(3S)-3-hydroxy-3-methylglutaryl-CoA = acetoacetate + acetyl-CoA</text>
        <dbReference type="Rhea" id="RHEA:24404"/>
        <dbReference type="ChEBI" id="CHEBI:13705"/>
        <dbReference type="ChEBI" id="CHEBI:43074"/>
        <dbReference type="ChEBI" id="CHEBI:57288"/>
        <dbReference type="EC" id="4.1.3.4"/>
    </reaction>
</comment>
<dbReference type="GO" id="GO:0006552">
    <property type="term" value="P:L-leucine catabolic process"/>
    <property type="evidence" value="ECO:0007669"/>
    <property type="project" value="TreeGrafter"/>
</dbReference>
<accession>A0A0E0BNL7</accession>
<dbReference type="eggNOG" id="KOG2368">
    <property type="taxonomic scope" value="Eukaryota"/>
</dbReference>
<dbReference type="UniPathway" id="UPA00896">
    <property type="reaction ID" value="UER00863"/>
</dbReference>
<sequence length="344" mass="37076">MSSLEEPLGLGDLPKLSINRLERFSPSACRASVDDSNTNNIAMVATIRRSFTAVLIHGICKANILIHPAMGWIWSSELFHGRFHQTTSNRRNELTCSIMTVAMQHVLWDLPRFVKIVEVGPRDGLQNEKNTVPTSVKIELIHKLVASGLSVVEATSFVSPKWVPQLADAKDVVEGIKHVPDVRYVSCVVGCPVEGTIHPSKVAYVAKELYDMGCSEISLGDTIGVGTPGSVLAMLEAVMSFVPVDKIAVHFHDTYGQALANILVSLQLGINIVDSSVSGLGGCPYAKGATGNVATEDVVYMLHGLGIETNVDLNKLMDAGDYISKHLGRQSGSKTTTALRKLTT</sequence>
<evidence type="ECO:0000256" key="2">
    <source>
        <dbReference type="ARBA" id="ARBA00009405"/>
    </source>
</evidence>
<protein>
    <recommendedName>
        <fullName evidence="3">hydroxymethylglutaryl-CoA lyase</fullName>
        <ecNumber evidence="3">4.1.3.4</ecNumber>
    </recommendedName>
</protein>
<dbReference type="GO" id="GO:0046872">
    <property type="term" value="F:metal ion binding"/>
    <property type="evidence" value="ECO:0007669"/>
    <property type="project" value="UniProtKB-KW"/>
</dbReference>